<dbReference type="RefSeq" id="WP_150014645.1">
    <property type="nucleotide sequence ID" value="NZ_VWSG01000016.1"/>
</dbReference>
<dbReference type="NCBIfam" id="TIGR01280">
    <property type="entry name" value="xseB"/>
    <property type="match status" value="1"/>
</dbReference>
<dbReference type="GO" id="GO:0008855">
    <property type="term" value="F:exodeoxyribonuclease VII activity"/>
    <property type="evidence" value="ECO:0007669"/>
    <property type="project" value="UniProtKB-UniRule"/>
</dbReference>
<reference evidence="7 8" key="1">
    <citation type="submission" date="2019-09" db="EMBL/GenBank/DDBJ databases">
        <title>Genome sequence and assembly of Flavobacterium sp.</title>
        <authorList>
            <person name="Chhetri G."/>
        </authorList>
    </citation>
    <scope>NUCLEOTIDE SEQUENCE [LARGE SCALE GENOMIC DNA]</scope>
    <source>
        <strain evidence="7 8">SNL9</strain>
    </source>
</reference>
<protein>
    <recommendedName>
        <fullName evidence="6">Exodeoxyribonuclease VII small subunit</fullName>
        <ecNumber evidence="6">3.1.11.6</ecNumber>
    </recommendedName>
</protein>
<evidence type="ECO:0000256" key="5">
    <source>
        <dbReference type="ARBA" id="ARBA00022839"/>
    </source>
</evidence>
<comment type="caution">
    <text evidence="7">The sequence shown here is derived from an EMBL/GenBank/DDBJ whole genome shotgun (WGS) entry which is preliminary data.</text>
</comment>
<dbReference type="GO" id="GO:0009318">
    <property type="term" value="C:exodeoxyribonuclease VII complex"/>
    <property type="evidence" value="ECO:0007669"/>
    <property type="project" value="UniProtKB-UniRule"/>
</dbReference>
<keyword evidence="8" id="KW-1185">Reference proteome</keyword>
<evidence type="ECO:0000256" key="6">
    <source>
        <dbReference type="NCBIfam" id="TIGR01280"/>
    </source>
</evidence>
<dbReference type="EC" id="3.1.11.6" evidence="6"/>
<evidence type="ECO:0000256" key="4">
    <source>
        <dbReference type="ARBA" id="ARBA00022801"/>
    </source>
</evidence>
<name>A0A5M6C9F2_9FLAO</name>
<keyword evidence="3" id="KW-0540">Nuclease</keyword>
<dbReference type="Gene3D" id="1.10.287.1040">
    <property type="entry name" value="Exonuclease VII, small subunit"/>
    <property type="match status" value="1"/>
</dbReference>
<dbReference type="AlphaFoldDB" id="A0A5M6C9F2"/>
<dbReference type="Pfam" id="PF02609">
    <property type="entry name" value="Exonuc_VII_S"/>
    <property type="match status" value="1"/>
</dbReference>
<sequence length="64" mass="7306">MEGLTYEKAEQELEQILDDLRNDRIGIDALAEKVERASKLIVFCKEKLASTEKKVEEIIKTLGL</sequence>
<evidence type="ECO:0000256" key="3">
    <source>
        <dbReference type="ARBA" id="ARBA00022722"/>
    </source>
</evidence>
<evidence type="ECO:0000313" key="7">
    <source>
        <dbReference type="EMBL" id="KAA5531776.1"/>
    </source>
</evidence>
<evidence type="ECO:0000313" key="8">
    <source>
        <dbReference type="Proteomes" id="UP000325141"/>
    </source>
</evidence>
<evidence type="ECO:0000256" key="2">
    <source>
        <dbReference type="ARBA" id="ARBA00022490"/>
    </source>
</evidence>
<keyword evidence="2" id="KW-0963">Cytoplasm</keyword>
<dbReference type="InterPro" id="IPR037004">
    <property type="entry name" value="Exonuc_VII_ssu_sf"/>
</dbReference>
<accession>A0A5M6C9F2</accession>
<comment type="similarity">
    <text evidence="1">Belongs to the XseB family.</text>
</comment>
<dbReference type="SUPFAM" id="SSF116842">
    <property type="entry name" value="XseB-like"/>
    <property type="match status" value="1"/>
</dbReference>
<keyword evidence="5" id="KW-0269">Exonuclease</keyword>
<dbReference type="EMBL" id="VWSG01000016">
    <property type="protein sequence ID" value="KAA5531776.1"/>
    <property type="molecule type" value="Genomic_DNA"/>
</dbReference>
<gene>
    <name evidence="7" type="primary">xseB</name>
    <name evidence="7" type="ORF">F0460_14885</name>
</gene>
<dbReference type="InterPro" id="IPR003761">
    <property type="entry name" value="Exonuc_VII_S"/>
</dbReference>
<dbReference type="GO" id="GO:0006308">
    <property type="term" value="P:DNA catabolic process"/>
    <property type="evidence" value="ECO:0007669"/>
    <property type="project" value="UniProtKB-UniRule"/>
</dbReference>
<keyword evidence="4 7" id="KW-0378">Hydrolase</keyword>
<evidence type="ECO:0000256" key="1">
    <source>
        <dbReference type="ARBA" id="ARBA00009998"/>
    </source>
</evidence>
<proteinExistence type="inferred from homology"/>
<organism evidence="7 8">
    <name type="scientific">Paenimyroides baculatum</name>
    <dbReference type="NCBI Taxonomy" id="2608000"/>
    <lineage>
        <taxon>Bacteria</taxon>
        <taxon>Pseudomonadati</taxon>
        <taxon>Bacteroidota</taxon>
        <taxon>Flavobacteriia</taxon>
        <taxon>Flavobacteriales</taxon>
        <taxon>Flavobacteriaceae</taxon>
        <taxon>Paenimyroides</taxon>
    </lineage>
</organism>
<dbReference type="Proteomes" id="UP000325141">
    <property type="component" value="Unassembled WGS sequence"/>
</dbReference>